<evidence type="ECO:0000256" key="4">
    <source>
        <dbReference type="ARBA" id="ARBA00022692"/>
    </source>
</evidence>
<dbReference type="GO" id="GO:0022857">
    <property type="term" value="F:transmembrane transporter activity"/>
    <property type="evidence" value="ECO:0007669"/>
    <property type="project" value="InterPro"/>
</dbReference>
<evidence type="ECO:0000259" key="9">
    <source>
        <dbReference type="PROSITE" id="PS50850"/>
    </source>
</evidence>
<feature type="transmembrane region" description="Helical" evidence="8">
    <location>
        <begin position="127"/>
        <end position="146"/>
    </location>
</feature>
<evidence type="ECO:0000256" key="6">
    <source>
        <dbReference type="ARBA" id="ARBA00023136"/>
    </source>
</evidence>
<protein>
    <submittedName>
        <fullName evidence="10">Drug resistance transporter, EmrB/QacA subfamily</fullName>
    </submittedName>
</protein>
<feature type="transmembrane region" description="Helical" evidence="8">
    <location>
        <begin position="66"/>
        <end position="86"/>
    </location>
</feature>
<dbReference type="PROSITE" id="PS00216">
    <property type="entry name" value="SUGAR_TRANSPORT_1"/>
    <property type="match status" value="1"/>
</dbReference>
<feature type="transmembrane region" description="Helical" evidence="8">
    <location>
        <begin position="323"/>
        <end position="345"/>
    </location>
</feature>
<dbReference type="InterPro" id="IPR011701">
    <property type="entry name" value="MFS"/>
</dbReference>
<evidence type="ECO:0000256" key="1">
    <source>
        <dbReference type="ARBA" id="ARBA00004651"/>
    </source>
</evidence>
<comment type="subcellular location">
    <subcellularLocation>
        <location evidence="1">Cell membrane</location>
        <topology evidence="1">Multi-pass membrane protein</topology>
    </subcellularLocation>
</comment>
<evidence type="ECO:0000256" key="7">
    <source>
        <dbReference type="SAM" id="MobiDB-lite"/>
    </source>
</evidence>
<feature type="domain" description="Major facilitator superfamily (MFS) profile" evidence="9">
    <location>
        <begin position="32"/>
        <end position="486"/>
    </location>
</feature>
<feature type="transmembrane region" description="Helical" evidence="8">
    <location>
        <begin position="377"/>
        <end position="405"/>
    </location>
</feature>
<keyword evidence="4 8" id="KW-0812">Transmembrane</keyword>
<sequence length="499" mass="51546">MSTATQSNQFKTVNQVPPSTPDSKWKALRWWSMLAIGMSQLMVVLDATIMNVALPSAQIDLGFSDTLRPWVITAYALAFGGLLLLGGRIADLMGRKQIFLIGLVGFAVASALGGAAPTFGVLLAARVLQGIFAALLAPAALSLLTTTFTDPAERGKAFGIYGALAGAGGAVGLLLGGVLTEFMTWRWTLYVNIAFAAVAFIVGVIAIAPTVRERGVKLDVPGAVFATLGFFALVFGFTNAEEHGFSSSSTWGFLAAGVVLLMVFVMIQRKGKSPLLPLHIVVHRDRGASMLAIFVAGAVIFGVNLYLVYYLQIVLGFTPLQTGLAVLPLCLGIMISAMLSTSVLMSKLGAKVLVPAGMSVSAIGSVLLMLAKADSSYALHVAVPMFIVAVGLGAIISSALSVGTLGVDRHHAGAASAAVNASQQLGGSIGLAVLNTLVAGATITAVGSGEGQLESLVSGYQQAYLVCAALLVVGAMVTALMYRSREHTAVTSSEAAVHM</sequence>
<feature type="transmembrane region" description="Helical" evidence="8">
    <location>
        <begin position="98"/>
        <end position="121"/>
    </location>
</feature>
<feature type="transmembrane region" description="Helical" evidence="8">
    <location>
        <begin position="185"/>
        <end position="208"/>
    </location>
</feature>
<dbReference type="AlphaFoldDB" id="A0A1H5IMB1"/>
<dbReference type="PROSITE" id="PS50850">
    <property type="entry name" value="MFS"/>
    <property type="match status" value="1"/>
</dbReference>
<dbReference type="Pfam" id="PF07690">
    <property type="entry name" value="MFS_1"/>
    <property type="match status" value="1"/>
</dbReference>
<dbReference type="Gene3D" id="1.20.1720.10">
    <property type="entry name" value="Multidrug resistance protein D"/>
    <property type="match status" value="1"/>
</dbReference>
<keyword evidence="5 8" id="KW-1133">Transmembrane helix</keyword>
<proteinExistence type="predicted"/>
<feature type="transmembrane region" description="Helical" evidence="8">
    <location>
        <begin position="30"/>
        <end position="54"/>
    </location>
</feature>
<keyword evidence="6 8" id="KW-0472">Membrane</keyword>
<organism evidence="10 11">
    <name type="scientific">Arthrobacter alpinus</name>
    <dbReference type="NCBI Taxonomy" id="656366"/>
    <lineage>
        <taxon>Bacteria</taxon>
        <taxon>Bacillati</taxon>
        <taxon>Actinomycetota</taxon>
        <taxon>Actinomycetes</taxon>
        <taxon>Micrococcales</taxon>
        <taxon>Micrococcaceae</taxon>
        <taxon>Arthrobacter</taxon>
    </lineage>
</organism>
<dbReference type="EMBL" id="FNTV01000001">
    <property type="protein sequence ID" value="SEE41332.1"/>
    <property type="molecule type" value="Genomic_DNA"/>
</dbReference>
<feature type="transmembrane region" description="Helical" evidence="8">
    <location>
        <begin position="425"/>
        <end position="443"/>
    </location>
</feature>
<evidence type="ECO:0000256" key="5">
    <source>
        <dbReference type="ARBA" id="ARBA00022989"/>
    </source>
</evidence>
<reference evidence="10 11" key="1">
    <citation type="submission" date="2016-10" db="EMBL/GenBank/DDBJ databases">
        <authorList>
            <person name="de Groot N.N."/>
        </authorList>
    </citation>
    <scope>NUCLEOTIDE SEQUENCE [LARGE SCALE GENOMIC DNA]</scope>
    <source>
        <strain evidence="10 11">DSM 22274</strain>
    </source>
</reference>
<feature type="compositionally biased region" description="Polar residues" evidence="7">
    <location>
        <begin position="1"/>
        <end position="17"/>
    </location>
</feature>
<dbReference type="SUPFAM" id="SSF103473">
    <property type="entry name" value="MFS general substrate transporter"/>
    <property type="match status" value="1"/>
</dbReference>
<dbReference type="InterPro" id="IPR036259">
    <property type="entry name" value="MFS_trans_sf"/>
</dbReference>
<dbReference type="GO" id="GO:0005886">
    <property type="term" value="C:plasma membrane"/>
    <property type="evidence" value="ECO:0007669"/>
    <property type="project" value="UniProtKB-SubCell"/>
</dbReference>
<feature type="transmembrane region" description="Helical" evidence="8">
    <location>
        <begin position="352"/>
        <end position="371"/>
    </location>
</feature>
<feature type="region of interest" description="Disordered" evidence="7">
    <location>
        <begin position="1"/>
        <end position="23"/>
    </location>
</feature>
<dbReference type="Proteomes" id="UP000182725">
    <property type="component" value="Unassembled WGS sequence"/>
</dbReference>
<evidence type="ECO:0000256" key="2">
    <source>
        <dbReference type="ARBA" id="ARBA00022448"/>
    </source>
</evidence>
<dbReference type="CDD" id="cd17321">
    <property type="entry name" value="MFS_MMR_MDR_like"/>
    <property type="match status" value="1"/>
</dbReference>
<feature type="transmembrane region" description="Helical" evidence="8">
    <location>
        <begin position="220"/>
        <end position="238"/>
    </location>
</feature>
<dbReference type="PANTHER" id="PTHR42718">
    <property type="entry name" value="MAJOR FACILITATOR SUPERFAMILY MULTIDRUG TRANSPORTER MFSC"/>
    <property type="match status" value="1"/>
</dbReference>
<name>A0A1H5IMB1_9MICC</name>
<accession>A0A1H5IMB1</accession>
<feature type="transmembrane region" description="Helical" evidence="8">
    <location>
        <begin position="288"/>
        <end position="311"/>
    </location>
</feature>
<dbReference type="Gene3D" id="1.20.1250.20">
    <property type="entry name" value="MFS general substrate transporter like domains"/>
    <property type="match status" value="1"/>
</dbReference>
<feature type="transmembrane region" description="Helical" evidence="8">
    <location>
        <begin position="463"/>
        <end position="482"/>
    </location>
</feature>
<feature type="transmembrane region" description="Helical" evidence="8">
    <location>
        <begin position="250"/>
        <end position="267"/>
    </location>
</feature>
<dbReference type="InterPro" id="IPR005829">
    <property type="entry name" value="Sugar_transporter_CS"/>
</dbReference>
<dbReference type="InterPro" id="IPR020846">
    <property type="entry name" value="MFS_dom"/>
</dbReference>
<evidence type="ECO:0000256" key="8">
    <source>
        <dbReference type="SAM" id="Phobius"/>
    </source>
</evidence>
<dbReference type="PANTHER" id="PTHR42718:SF46">
    <property type="entry name" value="BLR6921 PROTEIN"/>
    <property type="match status" value="1"/>
</dbReference>
<evidence type="ECO:0000313" key="10">
    <source>
        <dbReference type="EMBL" id="SEE41332.1"/>
    </source>
</evidence>
<evidence type="ECO:0000313" key="11">
    <source>
        <dbReference type="Proteomes" id="UP000182725"/>
    </source>
</evidence>
<evidence type="ECO:0000256" key="3">
    <source>
        <dbReference type="ARBA" id="ARBA00022475"/>
    </source>
</evidence>
<keyword evidence="3" id="KW-1003">Cell membrane</keyword>
<dbReference type="RefSeq" id="WP_074711082.1">
    <property type="nucleotide sequence ID" value="NZ_FNTV01000001.1"/>
</dbReference>
<keyword evidence="2" id="KW-0813">Transport</keyword>
<feature type="transmembrane region" description="Helical" evidence="8">
    <location>
        <begin position="158"/>
        <end position="179"/>
    </location>
</feature>
<gene>
    <name evidence="10" type="ORF">SAMN04489740_1349</name>
</gene>